<dbReference type="GO" id="GO:0015347">
    <property type="term" value="F:sodium-independent organic anion transmembrane transporter activity"/>
    <property type="evidence" value="ECO:0007669"/>
    <property type="project" value="TreeGrafter"/>
</dbReference>
<sequence>MFFPPKDTCLTAKNKTSCTASSSSLFYYLYVFILGQLLLGTGGTPLYTLGTAFIDDSVPTYKSSLYIGIGYSMSILGPAVGYVLGGQLLAMYIDVDLGQRQGNIYFSFI</sequence>
<keyword evidence="3" id="KW-0812">Transmembrane</keyword>
<dbReference type="EMBL" id="JAIQCJ010002596">
    <property type="protein sequence ID" value="KAJ8775664.1"/>
    <property type="molecule type" value="Genomic_DNA"/>
</dbReference>
<comment type="caution">
    <text evidence="4">The sequence shown here is derived from an EMBL/GenBank/DDBJ whole genome shotgun (WGS) entry which is preliminary data.</text>
</comment>
<dbReference type="GO" id="GO:0043252">
    <property type="term" value="P:sodium-independent organic anion transport"/>
    <property type="evidence" value="ECO:0007669"/>
    <property type="project" value="TreeGrafter"/>
</dbReference>
<evidence type="ECO:0000256" key="1">
    <source>
        <dbReference type="ARBA" id="ARBA00004141"/>
    </source>
</evidence>
<feature type="transmembrane region" description="Helical" evidence="3">
    <location>
        <begin position="25"/>
        <end position="49"/>
    </location>
</feature>
<dbReference type="PANTHER" id="PTHR11388">
    <property type="entry name" value="ORGANIC ANION TRANSPORTER"/>
    <property type="match status" value="1"/>
</dbReference>
<keyword evidence="2" id="KW-1015">Disulfide bond</keyword>
<keyword evidence="3" id="KW-0472">Membrane</keyword>
<name>A0AB34G7E0_ESCRO</name>
<dbReference type="SUPFAM" id="SSF103473">
    <property type="entry name" value="MFS general substrate transporter"/>
    <property type="match status" value="1"/>
</dbReference>
<dbReference type="Gene3D" id="1.20.1250.20">
    <property type="entry name" value="MFS general substrate transporter like domains"/>
    <property type="match status" value="1"/>
</dbReference>
<reference evidence="4 5" key="1">
    <citation type="submission" date="2022-11" db="EMBL/GenBank/DDBJ databases">
        <title>Whole genome sequence of Eschrichtius robustus ER-17-0199.</title>
        <authorList>
            <person name="Bruniche-Olsen A."/>
            <person name="Black A.N."/>
            <person name="Fields C.J."/>
            <person name="Walden K."/>
            <person name="Dewoody J.A."/>
        </authorList>
    </citation>
    <scope>NUCLEOTIDE SEQUENCE [LARGE SCALE GENOMIC DNA]</scope>
    <source>
        <strain evidence="4">ER-17-0199</strain>
        <tissue evidence="4">Blubber</tissue>
    </source>
</reference>
<dbReference type="InterPro" id="IPR036259">
    <property type="entry name" value="MFS_trans_sf"/>
</dbReference>
<evidence type="ECO:0000256" key="2">
    <source>
        <dbReference type="ARBA" id="ARBA00023157"/>
    </source>
</evidence>
<dbReference type="PANTHER" id="PTHR11388:SF103">
    <property type="entry name" value="SOLUTE CARRIER ORGANIC ANION TRANSPORTER FAMILY MEMBER 4C1"/>
    <property type="match status" value="1"/>
</dbReference>
<dbReference type="GO" id="GO:0016323">
    <property type="term" value="C:basolateral plasma membrane"/>
    <property type="evidence" value="ECO:0007669"/>
    <property type="project" value="TreeGrafter"/>
</dbReference>
<organism evidence="4 5">
    <name type="scientific">Eschrichtius robustus</name>
    <name type="common">California gray whale</name>
    <name type="synonym">Eschrichtius gibbosus</name>
    <dbReference type="NCBI Taxonomy" id="9764"/>
    <lineage>
        <taxon>Eukaryota</taxon>
        <taxon>Metazoa</taxon>
        <taxon>Chordata</taxon>
        <taxon>Craniata</taxon>
        <taxon>Vertebrata</taxon>
        <taxon>Euteleostomi</taxon>
        <taxon>Mammalia</taxon>
        <taxon>Eutheria</taxon>
        <taxon>Laurasiatheria</taxon>
        <taxon>Artiodactyla</taxon>
        <taxon>Whippomorpha</taxon>
        <taxon>Cetacea</taxon>
        <taxon>Mysticeti</taxon>
        <taxon>Eschrichtiidae</taxon>
        <taxon>Eschrichtius</taxon>
    </lineage>
</organism>
<gene>
    <name evidence="4" type="ORF">J1605_016212</name>
</gene>
<dbReference type="AlphaFoldDB" id="A0AB34G7E0"/>
<dbReference type="Proteomes" id="UP001159641">
    <property type="component" value="Unassembled WGS sequence"/>
</dbReference>
<keyword evidence="3" id="KW-1133">Transmembrane helix</keyword>
<feature type="transmembrane region" description="Helical" evidence="3">
    <location>
        <begin position="69"/>
        <end position="93"/>
    </location>
</feature>
<dbReference type="InterPro" id="IPR004156">
    <property type="entry name" value="OATP"/>
</dbReference>
<protein>
    <recommendedName>
        <fullName evidence="6">Major facilitator superfamily (MFS) profile domain-containing protein</fullName>
    </recommendedName>
</protein>
<comment type="subcellular location">
    <subcellularLocation>
        <location evidence="1">Membrane</location>
        <topology evidence="1">Multi-pass membrane protein</topology>
    </subcellularLocation>
</comment>
<evidence type="ECO:0000313" key="4">
    <source>
        <dbReference type="EMBL" id="KAJ8775664.1"/>
    </source>
</evidence>
<evidence type="ECO:0000313" key="5">
    <source>
        <dbReference type="Proteomes" id="UP001159641"/>
    </source>
</evidence>
<dbReference type="Pfam" id="PF03137">
    <property type="entry name" value="OATP"/>
    <property type="match status" value="1"/>
</dbReference>
<proteinExistence type="predicted"/>
<keyword evidence="5" id="KW-1185">Reference proteome</keyword>
<evidence type="ECO:0000256" key="3">
    <source>
        <dbReference type="SAM" id="Phobius"/>
    </source>
</evidence>
<accession>A0AB34G7E0</accession>
<evidence type="ECO:0008006" key="6">
    <source>
        <dbReference type="Google" id="ProtNLM"/>
    </source>
</evidence>